<dbReference type="SUPFAM" id="SSF47384">
    <property type="entry name" value="Homodimeric domain of signal transducing histidine kinase"/>
    <property type="match status" value="1"/>
</dbReference>
<evidence type="ECO:0000256" key="9">
    <source>
        <dbReference type="SAM" id="Phobius"/>
    </source>
</evidence>
<dbReference type="GO" id="GO:0006355">
    <property type="term" value="P:regulation of DNA-templated transcription"/>
    <property type="evidence" value="ECO:0007669"/>
    <property type="project" value="InterPro"/>
</dbReference>
<evidence type="ECO:0000256" key="6">
    <source>
        <dbReference type="ARBA" id="ARBA00022777"/>
    </source>
</evidence>
<dbReference type="EC" id="2.7.13.3" evidence="3"/>
<keyword evidence="6 12" id="KW-0418">Kinase</keyword>
<keyword evidence="9" id="KW-0812">Transmembrane</keyword>
<dbReference type="AlphaFoldDB" id="A0A1B1YMV1"/>
<evidence type="ECO:0000259" key="10">
    <source>
        <dbReference type="PROSITE" id="PS50109"/>
    </source>
</evidence>
<dbReference type="RefSeq" id="WP_065821044.1">
    <property type="nucleotide sequence ID" value="NZ_CP014673.1"/>
</dbReference>
<keyword evidence="7" id="KW-0902">Two-component regulatory system</keyword>
<dbReference type="GO" id="GO:0005886">
    <property type="term" value="C:plasma membrane"/>
    <property type="evidence" value="ECO:0007669"/>
    <property type="project" value="TreeGrafter"/>
</dbReference>
<gene>
    <name evidence="12" type="ORF">CSTERLE_11185</name>
</gene>
<dbReference type="Pfam" id="PF02518">
    <property type="entry name" value="HATPase_c"/>
    <property type="match status" value="1"/>
</dbReference>
<dbReference type="PANTHER" id="PTHR45453:SF1">
    <property type="entry name" value="PHOSPHATE REGULON SENSOR PROTEIN PHOR"/>
    <property type="match status" value="1"/>
</dbReference>
<dbReference type="PANTHER" id="PTHR45453">
    <property type="entry name" value="PHOSPHATE REGULON SENSOR PROTEIN PHOR"/>
    <property type="match status" value="1"/>
</dbReference>
<dbReference type="InterPro" id="IPR005467">
    <property type="entry name" value="His_kinase_dom"/>
</dbReference>
<dbReference type="InterPro" id="IPR036097">
    <property type="entry name" value="HisK_dim/P_sf"/>
</dbReference>
<dbReference type="GO" id="GO:0000155">
    <property type="term" value="F:phosphorelay sensor kinase activity"/>
    <property type="evidence" value="ECO:0007669"/>
    <property type="project" value="InterPro"/>
</dbReference>
<dbReference type="SUPFAM" id="SSF55874">
    <property type="entry name" value="ATPase domain of HSP90 chaperone/DNA topoisomerase II/histidine kinase"/>
    <property type="match status" value="1"/>
</dbReference>
<sequence length="555" mass="61829">MKKKIFKNMVVLSFAAVLITSFLICIVLYNYNFSTMKRQLRNMAFFLASSLNSEAVQISDFTELTRNVNNRVTVIAGDGTVLFDNMTDIRSLEKHLDRPEVKSALDTGMGETVRLSGTLGKQTYYYAVRLNNGLVLRLSFTTDTVYSTYFSILPYIVLISLFVIVLSMIMAVNQSKQIVAPINAINLDKPAESSVYDELSPLLLRIGYLRNHLDRQIAEAKEQQRQFETIINNMSEGLIILDRHGRVLTINPSAVKLLGGLAGDYNGKNILILNRSNDFQLIIEKAMGGTPSESIITKHERSIRIWANPVVKEGKVEGAIMILHDVTEAQMAENFRREFSANVSHELKSPLTVISGFAELIKNNMVKSDDIPVFAGRIHCEAKRLLKLIEDIIEISRLDEGINDLPLEEINLLEICANAAKSLSELAAKKEVSVTVKGDAVVIRGVYRLIEELVYNLVENAINYNKNSGRVIVTVEKTNSGAVLKVEDTGIGIPKEHHQRIFERFYRVDKSHSKETGGTGLGLSIVKHAAKYHNAVIDLQSDVGKGTTVAVTFPQ</sequence>
<evidence type="ECO:0000313" key="12">
    <source>
        <dbReference type="EMBL" id="ANX02088.1"/>
    </source>
</evidence>
<keyword evidence="9" id="KW-1133">Transmembrane helix</keyword>
<dbReference type="InterPro" id="IPR013767">
    <property type="entry name" value="PAS_fold"/>
</dbReference>
<dbReference type="SMART" id="SM00091">
    <property type="entry name" value="PAS"/>
    <property type="match status" value="1"/>
</dbReference>
<evidence type="ECO:0000313" key="13">
    <source>
        <dbReference type="Proteomes" id="UP000092931"/>
    </source>
</evidence>
<feature type="domain" description="Histidine kinase" evidence="10">
    <location>
        <begin position="342"/>
        <end position="555"/>
    </location>
</feature>
<dbReference type="Gene3D" id="1.10.287.130">
    <property type="match status" value="1"/>
</dbReference>
<organism evidence="12 13">
    <name type="scientific">Thermoclostridium stercorarium subsp. leptospartum DSM 9219</name>
    <dbReference type="NCBI Taxonomy" id="1346611"/>
    <lineage>
        <taxon>Bacteria</taxon>
        <taxon>Bacillati</taxon>
        <taxon>Bacillota</taxon>
        <taxon>Clostridia</taxon>
        <taxon>Eubacteriales</taxon>
        <taxon>Oscillospiraceae</taxon>
        <taxon>Thermoclostridium</taxon>
    </lineage>
</organism>
<keyword evidence="8 9" id="KW-0472">Membrane</keyword>
<dbReference type="PRINTS" id="PR00344">
    <property type="entry name" value="BCTRLSENSOR"/>
</dbReference>
<dbReference type="Gene3D" id="3.30.450.20">
    <property type="entry name" value="PAS domain"/>
    <property type="match status" value="1"/>
</dbReference>
<dbReference type="CDD" id="cd00082">
    <property type="entry name" value="HisKA"/>
    <property type="match status" value="1"/>
</dbReference>
<reference evidence="12 13" key="1">
    <citation type="submission" date="2016-02" db="EMBL/GenBank/DDBJ databases">
        <title>Comparison of Clostridium stercorarium subspecies using comparative genomics and transcriptomics.</title>
        <authorList>
            <person name="Schellenberg J."/>
            <person name="Thallinger G."/>
            <person name="Levin D.B."/>
            <person name="Zhang X."/>
            <person name="Alvare G."/>
            <person name="Fristensky B."/>
            <person name="Sparling R."/>
        </authorList>
    </citation>
    <scope>NUCLEOTIDE SEQUENCE [LARGE SCALE GENOMIC DNA]</scope>
    <source>
        <strain evidence="12 13">DSM 9219</strain>
    </source>
</reference>
<dbReference type="InterPro" id="IPR000014">
    <property type="entry name" value="PAS"/>
</dbReference>
<feature type="domain" description="PAS" evidence="11">
    <location>
        <begin position="223"/>
        <end position="271"/>
    </location>
</feature>
<dbReference type="InterPro" id="IPR003661">
    <property type="entry name" value="HisK_dim/P_dom"/>
</dbReference>
<dbReference type="GO" id="GO:0004721">
    <property type="term" value="F:phosphoprotein phosphatase activity"/>
    <property type="evidence" value="ECO:0007669"/>
    <property type="project" value="TreeGrafter"/>
</dbReference>
<dbReference type="InterPro" id="IPR004358">
    <property type="entry name" value="Sig_transdc_His_kin-like_C"/>
</dbReference>
<proteinExistence type="predicted"/>
<comment type="subcellular location">
    <subcellularLocation>
        <location evidence="2">Membrane</location>
    </subcellularLocation>
</comment>
<evidence type="ECO:0000256" key="7">
    <source>
        <dbReference type="ARBA" id="ARBA00023012"/>
    </source>
</evidence>
<dbReference type="CDD" id="cd00130">
    <property type="entry name" value="PAS"/>
    <property type="match status" value="1"/>
</dbReference>
<evidence type="ECO:0000256" key="8">
    <source>
        <dbReference type="ARBA" id="ARBA00023136"/>
    </source>
</evidence>
<dbReference type="PROSITE" id="PS50112">
    <property type="entry name" value="PAS"/>
    <property type="match status" value="1"/>
</dbReference>
<dbReference type="Pfam" id="PF00512">
    <property type="entry name" value="HisKA"/>
    <property type="match status" value="1"/>
</dbReference>
<accession>A0A1B1YMV1</accession>
<evidence type="ECO:0000256" key="1">
    <source>
        <dbReference type="ARBA" id="ARBA00000085"/>
    </source>
</evidence>
<evidence type="ECO:0000259" key="11">
    <source>
        <dbReference type="PROSITE" id="PS50112"/>
    </source>
</evidence>
<comment type="catalytic activity">
    <reaction evidence="1">
        <text>ATP + protein L-histidine = ADP + protein N-phospho-L-histidine.</text>
        <dbReference type="EC" id="2.7.13.3"/>
    </reaction>
</comment>
<evidence type="ECO:0000256" key="3">
    <source>
        <dbReference type="ARBA" id="ARBA00012438"/>
    </source>
</evidence>
<evidence type="ECO:0000256" key="5">
    <source>
        <dbReference type="ARBA" id="ARBA00022679"/>
    </source>
</evidence>
<dbReference type="SMART" id="SM00388">
    <property type="entry name" value="HisKA"/>
    <property type="match status" value="1"/>
</dbReference>
<name>A0A1B1YMV1_THEST</name>
<dbReference type="NCBIfam" id="TIGR00229">
    <property type="entry name" value="sensory_box"/>
    <property type="match status" value="1"/>
</dbReference>
<dbReference type="PROSITE" id="PS50109">
    <property type="entry name" value="HIS_KIN"/>
    <property type="match status" value="1"/>
</dbReference>
<dbReference type="InterPro" id="IPR003594">
    <property type="entry name" value="HATPase_dom"/>
</dbReference>
<dbReference type="SUPFAM" id="SSF55785">
    <property type="entry name" value="PYP-like sensor domain (PAS domain)"/>
    <property type="match status" value="1"/>
</dbReference>
<evidence type="ECO:0000256" key="4">
    <source>
        <dbReference type="ARBA" id="ARBA00022553"/>
    </source>
</evidence>
<dbReference type="SMART" id="SM00387">
    <property type="entry name" value="HATPase_c"/>
    <property type="match status" value="1"/>
</dbReference>
<dbReference type="InterPro" id="IPR050351">
    <property type="entry name" value="BphY/WalK/GraS-like"/>
</dbReference>
<dbReference type="GO" id="GO:0016036">
    <property type="term" value="P:cellular response to phosphate starvation"/>
    <property type="evidence" value="ECO:0007669"/>
    <property type="project" value="TreeGrafter"/>
</dbReference>
<keyword evidence="5" id="KW-0808">Transferase</keyword>
<feature type="transmembrane region" description="Helical" evidence="9">
    <location>
        <begin position="9"/>
        <end position="31"/>
    </location>
</feature>
<evidence type="ECO:0000256" key="2">
    <source>
        <dbReference type="ARBA" id="ARBA00004370"/>
    </source>
</evidence>
<dbReference type="InterPro" id="IPR035965">
    <property type="entry name" value="PAS-like_dom_sf"/>
</dbReference>
<dbReference type="Proteomes" id="UP000092931">
    <property type="component" value="Chromosome"/>
</dbReference>
<dbReference type="InterPro" id="IPR036890">
    <property type="entry name" value="HATPase_C_sf"/>
</dbReference>
<protein>
    <recommendedName>
        <fullName evidence="3">histidine kinase</fullName>
        <ecNumber evidence="3">2.7.13.3</ecNumber>
    </recommendedName>
</protein>
<dbReference type="Gene3D" id="3.30.565.10">
    <property type="entry name" value="Histidine kinase-like ATPase, C-terminal domain"/>
    <property type="match status" value="1"/>
</dbReference>
<dbReference type="FunFam" id="1.10.287.130:FF:000001">
    <property type="entry name" value="Two-component sensor histidine kinase"/>
    <property type="match status" value="1"/>
</dbReference>
<keyword evidence="4" id="KW-0597">Phosphoprotein</keyword>
<dbReference type="FunFam" id="3.30.565.10:FF:000006">
    <property type="entry name" value="Sensor histidine kinase WalK"/>
    <property type="match status" value="1"/>
</dbReference>
<dbReference type="Pfam" id="PF00989">
    <property type="entry name" value="PAS"/>
    <property type="match status" value="1"/>
</dbReference>
<dbReference type="EMBL" id="CP014673">
    <property type="protein sequence ID" value="ANX02088.1"/>
    <property type="molecule type" value="Genomic_DNA"/>
</dbReference>
<feature type="transmembrane region" description="Helical" evidence="9">
    <location>
        <begin position="152"/>
        <end position="172"/>
    </location>
</feature>